<dbReference type="HAMAP" id="MF_00479">
    <property type="entry name" value="RsxG_RnfG"/>
    <property type="match status" value="1"/>
</dbReference>
<dbReference type="GO" id="GO:0010181">
    <property type="term" value="F:FMN binding"/>
    <property type="evidence" value="ECO:0007669"/>
    <property type="project" value="InterPro"/>
</dbReference>
<dbReference type="RefSeq" id="WP_188861071.1">
    <property type="nucleotide sequence ID" value="NZ_BMLT01000006.1"/>
</dbReference>
<dbReference type="InterPro" id="IPR007329">
    <property type="entry name" value="FMN-bd"/>
</dbReference>
<evidence type="ECO:0000256" key="4">
    <source>
        <dbReference type="ARBA" id="ARBA00022643"/>
    </source>
</evidence>
<evidence type="ECO:0000313" key="9">
    <source>
        <dbReference type="EMBL" id="GGO83166.1"/>
    </source>
</evidence>
<evidence type="ECO:0000313" key="10">
    <source>
        <dbReference type="Proteomes" id="UP000599578"/>
    </source>
</evidence>
<keyword evidence="6" id="KW-0997">Cell inner membrane</keyword>
<comment type="subunit">
    <text evidence="6">The complex is composed of six subunits: RnfA, RnfB, RnfC, RnfD, RnfE and RnfG.</text>
</comment>
<gene>
    <name evidence="6" type="primary">rnfG</name>
    <name evidence="9" type="ORF">GCM10011348_26270</name>
</gene>
<keyword evidence="1 6" id="KW-0813">Transport</keyword>
<dbReference type="EMBL" id="BMLT01000006">
    <property type="protein sequence ID" value="GGO83166.1"/>
    <property type="molecule type" value="Genomic_DNA"/>
</dbReference>
<evidence type="ECO:0000256" key="6">
    <source>
        <dbReference type="HAMAP-Rule" id="MF_00479"/>
    </source>
</evidence>
<keyword evidence="6 7" id="KW-0472">Membrane</keyword>
<evidence type="ECO:0000256" key="7">
    <source>
        <dbReference type="SAM" id="Phobius"/>
    </source>
</evidence>
<comment type="cofactor">
    <cofactor evidence="6">
        <name>FMN</name>
        <dbReference type="ChEBI" id="CHEBI:58210"/>
    </cofactor>
</comment>
<sequence length="216" mass="23404">MQMLSAIRSSTVGIAVFAVVTAGLIAITQVGTAERIERNELEQQARALYEIVERDSLDDDLLDHPVEFTAPTLLGHERPATAYRGYRNGEPALVILPVVAPDGYTGEISLIVGINADASVAGVRVLAHKETPGLGDKVDIKKSRWVLGFEGQRKDGEDDPSWAVRKDGGRFDQFTGATITPRAVVNAVGRAVDHFREHRAELLGTEPQTQQEASHG</sequence>
<reference evidence="9 10" key="1">
    <citation type="journal article" date="2014" name="Int. J. Syst. Evol. Microbiol.">
        <title>Complete genome sequence of Corynebacterium casei LMG S-19264T (=DSM 44701T), isolated from a smear-ripened cheese.</title>
        <authorList>
            <consortium name="US DOE Joint Genome Institute (JGI-PGF)"/>
            <person name="Walter F."/>
            <person name="Albersmeier A."/>
            <person name="Kalinowski J."/>
            <person name="Ruckert C."/>
        </authorList>
    </citation>
    <scope>NUCLEOTIDE SEQUENCE [LARGE SCALE GENOMIC DNA]</scope>
    <source>
        <strain evidence="9 10">CGMCC 1.7286</strain>
    </source>
</reference>
<keyword evidence="10" id="KW-1185">Reference proteome</keyword>
<comment type="caution">
    <text evidence="9">The sequence shown here is derived from an EMBL/GenBank/DDBJ whole genome shotgun (WGS) entry which is preliminary data.</text>
</comment>
<dbReference type="PANTHER" id="PTHR36118">
    <property type="entry name" value="ION-TRANSLOCATING OXIDOREDUCTASE COMPLEX SUBUNIT G"/>
    <property type="match status" value="1"/>
</dbReference>
<comment type="similarity">
    <text evidence="6">Belongs to the RnfG family.</text>
</comment>
<keyword evidence="6" id="KW-1003">Cell membrane</keyword>
<evidence type="ECO:0000256" key="1">
    <source>
        <dbReference type="ARBA" id="ARBA00022448"/>
    </source>
</evidence>
<evidence type="ECO:0000256" key="2">
    <source>
        <dbReference type="ARBA" id="ARBA00022553"/>
    </source>
</evidence>
<dbReference type="AlphaFoldDB" id="A0A917ZHN4"/>
<protein>
    <recommendedName>
        <fullName evidence="6">Ion-translocating oxidoreductase complex subunit G</fullName>
        <ecNumber evidence="6">7.-.-.-</ecNumber>
    </recommendedName>
    <alternativeName>
        <fullName evidence="6">Rnf electron transport complex subunit G</fullName>
    </alternativeName>
</protein>
<dbReference type="NCBIfam" id="NF002519">
    <property type="entry name" value="PRK01908.1"/>
    <property type="match status" value="1"/>
</dbReference>
<evidence type="ECO:0000256" key="3">
    <source>
        <dbReference type="ARBA" id="ARBA00022630"/>
    </source>
</evidence>
<dbReference type="PIRSF" id="PIRSF006091">
    <property type="entry name" value="E_trnsport_RnfG"/>
    <property type="match status" value="1"/>
</dbReference>
<evidence type="ECO:0000256" key="5">
    <source>
        <dbReference type="ARBA" id="ARBA00022982"/>
    </source>
</evidence>
<dbReference type="NCBIfam" id="TIGR01947">
    <property type="entry name" value="rnfG"/>
    <property type="match status" value="1"/>
</dbReference>
<feature type="modified residue" description="FMN phosphoryl threonine" evidence="6">
    <location>
        <position position="178"/>
    </location>
</feature>
<evidence type="ECO:0000259" key="8">
    <source>
        <dbReference type="SMART" id="SM00900"/>
    </source>
</evidence>
<keyword evidence="6 7" id="KW-1133">Transmembrane helix</keyword>
<keyword evidence="6" id="KW-1278">Translocase</keyword>
<keyword evidence="2 6" id="KW-0597">Phosphoprotein</keyword>
<feature type="transmembrane region" description="Helical" evidence="7">
    <location>
        <begin position="12"/>
        <end position="31"/>
    </location>
</feature>
<dbReference type="PANTHER" id="PTHR36118:SF1">
    <property type="entry name" value="ION-TRANSLOCATING OXIDOREDUCTASE COMPLEX SUBUNIT G"/>
    <property type="match status" value="1"/>
</dbReference>
<accession>A0A917ZHN4</accession>
<dbReference type="Proteomes" id="UP000599578">
    <property type="component" value="Unassembled WGS sequence"/>
</dbReference>
<comment type="function">
    <text evidence="6">Part of a membrane-bound complex that couples electron transfer with translocation of ions across the membrane.</text>
</comment>
<dbReference type="EC" id="7.-.-.-" evidence="6"/>
<dbReference type="SMART" id="SM00900">
    <property type="entry name" value="FMN_bind"/>
    <property type="match status" value="1"/>
</dbReference>
<keyword evidence="5 6" id="KW-0249">Electron transport</keyword>
<dbReference type="GO" id="GO:0005886">
    <property type="term" value="C:plasma membrane"/>
    <property type="evidence" value="ECO:0007669"/>
    <property type="project" value="UniProtKB-SubCell"/>
</dbReference>
<feature type="domain" description="FMN-binding" evidence="8">
    <location>
        <begin position="103"/>
        <end position="195"/>
    </location>
</feature>
<name>A0A917ZHN4_9GAMM</name>
<dbReference type="GO" id="GO:0009055">
    <property type="term" value="F:electron transfer activity"/>
    <property type="evidence" value="ECO:0007669"/>
    <property type="project" value="InterPro"/>
</dbReference>
<dbReference type="Pfam" id="PF04205">
    <property type="entry name" value="FMN_bind"/>
    <property type="match status" value="1"/>
</dbReference>
<dbReference type="InterPro" id="IPR010209">
    <property type="entry name" value="Ion_transpt_RnfG/RsxG"/>
</dbReference>
<organism evidence="9 10">
    <name type="scientific">Marinobacterium nitratireducens</name>
    <dbReference type="NCBI Taxonomy" id="518897"/>
    <lineage>
        <taxon>Bacteria</taxon>
        <taxon>Pseudomonadati</taxon>
        <taxon>Pseudomonadota</taxon>
        <taxon>Gammaproteobacteria</taxon>
        <taxon>Oceanospirillales</taxon>
        <taxon>Oceanospirillaceae</taxon>
        <taxon>Marinobacterium</taxon>
    </lineage>
</organism>
<keyword evidence="3 6" id="KW-0285">Flavoprotein</keyword>
<comment type="subcellular location">
    <subcellularLocation>
        <location evidence="6">Cell inner membrane</location>
        <topology evidence="6">Single-pass membrane protein</topology>
    </subcellularLocation>
</comment>
<keyword evidence="6 7" id="KW-0812">Transmembrane</keyword>
<keyword evidence="4 6" id="KW-0288">FMN</keyword>
<dbReference type="GO" id="GO:0022900">
    <property type="term" value="P:electron transport chain"/>
    <property type="evidence" value="ECO:0007669"/>
    <property type="project" value="UniProtKB-UniRule"/>
</dbReference>
<proteinExistence type="inferred from homology"/>